<organism evidence="3 4">
    <name type="scientific">Bacteroides fragilis str. 3998T(B)3</name>
    <dbReference type="NCBI Taxonomy" id="1339316"/>
    <lineage>
        <taxon>Bacteria</taxon>
        <taxon>Pseudomonadati</taxon>
        <taxon>Bacteroidota</taxon>
        <taxon>Bacteroidia</taxon>
        <taxon>Bacteroidales</taxon>
        <taxon>Bacteroidaceae</taxon>
        <taxon>Bacteroides</taxon>
    </lineage>
</organism>
<sequence>MISFNITGCFLTLRMEWTNSGQKPATYVPLLIVTGLSPVFGQFLLFIE</sequence>
<dbReference type="PATRIC" id="fig|1339316.3.peg.602"/>
<dbReference type="AlphaFoldDB" id="A0A015VBC7"/>
<accession>A0A015VBC7</accession>
<gene>
    <name evidence="3" type="ORF">M125_0613</name>
    <name evidence="2" type="ORF">M125_0626</name>
</gene>
<comment type="caution">
    <text evidence="3">The sequence shown here is derived from an EMBL/GenBank/DDBJ whole genome shotgun (WGS) entry which is preliminary data.</text>
</comment>
<proteinExistence type="predicted"/>
<dbReference type="Proteomes" id="UP000020773">
    <property type="component" value="Unassembled WGS sequence"/>
</dbReference>
<evidence type="ECO:0000313" key="2">
    <source>
        <dbReference type="EMBL" id="EXY92616.1"/>
    </source>
</evidence>
<evidence type="ECO:0000256" key="1">
    <source>
        <dbReference type="SAM" id="Phobius"/>
    </source>
</evidence>
<feature type="transmembrane region" description="Helical" evidence="1">
    <location>
        <begin position="27"/>
        <end position="47"/>
    </location>
</feature>
<dbReference type="EMBL" id="JGDB01000014">
    <property type="protein sequence ID" value="EXY92661.1"/>
    <property type="molecule type" value="Genomic_DNA"/>
</dbReference>
<keyword evidence="1" id="KW-0472">Membrane</keyword>
<protein>
    <submittedName>
        <fullName evidence="3">Uncharacterized protein</fullName>
    </submittedName>
</protein>
<evidence type="ECO:0000313" key="3">
    <source>
        <dbReference type="EMBL" id="EXY92661.1"/>
    </source>
</evidence>
<dbReference type="EMBL" id="JGDB01000015">
    <property type="protein sequence ID" value="EXY92616.1"/>
    <property type="molecule type" value="Genomic_DNA"/>
</dbReference>
<keyword evidence="1" id="KW-0812">Transmembrane</keyword>
<name>A0A015VBC7_BACFG</name>
<reference evidence="3 4" key="1">
    <citation type="submission" date="2014-02" db="EMBL/GenBank/DDBJ databases">
        <authorList>
            <person name="Sears C."/>
            <person name="Carroll K."/>
            <person name="Sack B.R."/>
            <person name="Qadri F."/>
            <person name="Myers L.L."/>
            <person name="Chung G.-T."/>
            <person name="Escheverria P."/>
            <person name="Fraser C.M."/>
            <person name="Sadzewicz L."/>
            <person name="Shefchek K.A."/>
            <person name="Tallon L."/>
            <person name="Das S.P."/>
            <person name="Daugherty S."/>
            <person name="Mongodin E.F."/>
        </authorList>
    </citation>
    <scope>NUCLEOTIDE SEQUENCE [LARGE SCALE GENOMIC DNA]</scope>
    <source>
        <strain evidence="3">3998T</strain>
        <strain evidence="4">3998T(B)3</strain>
    </source>
</reference>
<keyword evidence="1" id="KW-1133">Transmembrane helix</keyword>
<evidence type="ECO:0000313" key="4">
    <source>
        <dbReference type="Proteomes" id="UP000020773"/>
    </source>
</evidence>